<dbReference type="OrthoDB" id="9792148at2"/>
<dbReference type="Pfam" id="PF05651">
    <property type="entry name" value="Diacid_rec"/>
    <property type="match status" value="1"/>
</dbReference>
<dbReference type="InterPro" id="IPR008599">
    <property type="entry name" value="Diacid_rec"/>
</dbReference>
<dbReference type="KEGG" id="vil:CFK37_16600"/>
<dbReference type="RefSeq" id="WP_089062920.1">
    <property type="nucleotide sequence ID" value="NZ_CP022315.1"/>
</dbReference>
<dbReference type="PANTHER" id="PTHR33744:SF15">
    <property type="entry name" value="CARBOHYDRATE DIACID REGULATOR"/>
    <property type="match status" value="1"/>
</dbReference>
<keyword evidence="4" id="KW-1185">Reference proteome</keyword>
<dbReference type="AlphaFoldDB" id="A0A220U738"/>
<dbReference type="Pfam" id="PF13556">
    <property type="entry name" value="HTH_30"/>
    <property type="match status" value="1"/>
</dbReference>
<accession>A0A220U738</accession>
<dbReference type="Gene3D" id="1.10.10.2840">
    <property type="entry name" value="PucR C-terminal helix-turn-helix domain"/>
    <property type="match status" value="1"/>
</dbReference>
<dbReference type="InterPro" id="IPR025736">
    <property type="entry name" value="PucR_C-HTH_dom"/>
</dbReference>
<evidence type="ECO:0008006" key="5">
    <source>
        <dbReference type="Google" id="ProtNLM"/>
    </source>
</evidence>
<name>A0A220U738_9BACI</name>
<evidence type="ECO:0000259" key="2">
    <source>
        <dbReference type="Pfam" id="PF13556"/>
    </source>
</evidence>
<reference evidence="3 4" key="1">
    <citation type="submission" date="2017-07" db="EMBL/GenBank/DDBJ databases">
        <title>Virgibacillus sp. LM2416.</title>
        <authorList>
            <person name="Tak E.J."/>
            <person name="Bae J.-W."/>
        </authorList>
    </citation>
    <scope>NUCLEOTIDE SEQUENCE [LARGE SCALE GENOMIC DNA]</scope>
    <source>
        <strain evidence="3 4">LM2416</strain>
    </source>
</reference>
<protein>
    <recommendedName>
        <fullName evidence="5">Transcriptional regulator</fullName>
    </recommendedName>
</protein>
<dbReference type="SUPFAM" id="SSF46689">
    <property type="entry name" value="Homeodomain-like"/>
    <property type="match status" value="1"/>
</dbReference>
<dbReference type="InterPro" id="IPR009057">
    <property type="entry name" value="Homeodomain-like_sf"/>
</dbReference>
<dbReference type="InterPro" id="IPR042070">
    <property type="entry name" value="PucR_C-HTH_sf"/>
</dbReference>
<proteinExistence type="predicted"/>
<sequence>MGIAIEELVQFAQKVVKAITKILPFSISLSDKQGYIIGDTNQSRIGTLHTPSIEVIKKDKIILYSKVKVSTMDNVLPGVAVPLYFNYKIVGVLGIIGDPDEVEPYAILVKKYVELMWQETHQLKVKEMKGRAVESFLQYVLVNKEISYTRLNHFISYLGFEDNINWGCIVIDVGDSLMENMEHNKLTLFLDQIKASLINCTKLTFGKNDNAICGFLTIEKMILLLPIKDNGEYRRLMDEFHSKSSHLMDLFNSYDVSDCKITAGSMYYEMKDIKRAYQEAEELRKFVGKSRTCPAIVTYYDWDILFKLLPNAISTDVQSILFNRLKPLYQNKAFVALTTDFMTYCESGMNISKAAKKLYIHRNTLIYRLKKMESLTKLRTNNFEHCTMLYFILKHLNPESVSYK</sequence>
<organism evidence="3 4">
    <name type="scientific">Virgibacillus phasianinus</name>
    <dbReference type="NCBI Taxonomy" id="2017483"/>
    <lineage>
        <taxon>Bacteria</taxon>
        <taxon>Bacillati</taxon>
        <taxon>Bacillota</taxon>
        <taxon>Bacilli</taxon>
        <taxon>Bacillales</taxon>
        <taxon>Bacillaceae</taxon>
        <taxon>Virgibacillus</taxon>
    </lineage>
</organism>
<dbReference type="InterPro" id="IPR051448">
    <property type="entry name" value="CdaR-like_regulators"/>
</dbReference>
<evidence type="ECO:0000313" key="4">
    <source>
        <dbReference type="Proteomes" id="UP000198312"/>
    </source>
</evidence>
<dbReference type="Proteomes" id="UP000198312">
    <property type="component" value="Chromosome"/>
</dbReference>
<dbReference type="PANTHER" id="PTHR33744">
    <property type="entry name" value="CARBOHYDRATE DIACID REGULATOR"/>
    <property type="match status" value="1"/>
</dbReference>
<feature type="domain" description="Putative sugar diacid recognition" evidence="1">
    <location>
        <begin position="10"/>
        <end position="138"/>
    </location>
</feature>
<evidence type="ECO:0000313" key="3">
    <source>
        <dbReference type="EMBL" id="ASK63661.1"/>
    </source>
</evidence>
<gene>
    <name evidence="3" type="ORF">CFK37_16600</name>
</gene>
<feature type="domain" description="PucR C-terminal helix-turn-helix" evidence="2">
    <location>
        <begin position="343"/>
        <end position="394"/>
    </location>
</feature>
<evidence type="ECO:0000259" key="1">
    <source>
        <dbReference type="Pfam" id="PF05651"/>
    </source>
</evidence>
<dbReference type="EMBL" id="CP022315">
    <property type="protein sequence ID" value="ASK63661.1"/>
    <property type="molecule type" value="Genomic_DNA"/>
</dbReference>